<dbReference type="SUPFAM" id="SSF53335">
    <property type="entry name" value="S-adenosyl-L-methionine-dependent methyltransferases"/>
    <property type="match status" value="1"/>
</dbReference>
<feature type="domain" description="SAM-dependent MTase RsmB/NOP-type" evidence="12">
    <location>
        <begin position="64"/>
        <end position="425"/>
    </location>
</feature>
<evidence type="ECO:0000259" key="12">
    <source>
        <dbReference type="PROSITE" id="PS51686"/>
    </source>
</evidence>
<keyword evidence="8 10" id="KW-0694">RNA-binding</keyword>
<dbReference type="Proteomes" id="UP001314263">
    <property type="component" value="Unassembled WGS sequence"/>
</dbReference>
<comment type="caution">
    <text evidence="13">The sequence shown here is derived from an EMBL/GenBank/DDBJ whole genome shotgun (WGS) entry which is preliminary data.</text>
</comment>
<comment type="subcellular location">
    <subcellularLocation>
        <location evidence="1">Nucleus</location>
    </subcellularLocation>
</comment>
<evidence type="ECO:0000313" key="13">
    <source>
        <dbReference type="EMBL" id="CAK0783092.1"/>
    </source>
</evidence>
<dbReference type="PRINTS" id="PR02008">
    <property type="entry name" value="RCMTFAMILY"/>
</dbReference>
<protein>
    <recommendedName>
        <fullName evidence="12">SAM-dependent MTase RsmB/NOP-type domain-containing protein</fullName>
    </recommendedName>
</protein>
<dbReference type="PANTHER" id="PTHR22808:SF1">
    <property type="entry name" value="RNA CYTOSINE-C(5)-METHYLTRANSFERASE NSUN2-RELATED"/>
    <property type="match status" value="1"/>
</dbReference>
<comment type="similarity">
    <text evidence="2 10">Belongs to the class I-like SAM-binding methyltransferase superfamily. RsmB/NOP family.</text>
</comment>
<organism evidence="13 14">
    <name type="scientific">Coccomyxa viridis</name>
    <dbReference type="NCBI Taxonomy" id="1274662"/>
    <lineage>
        <taxon>Eukaryota</taxon>
        <taxon>Viridiplantae</taxon>
        <taxon>Chlorophyta</taxon>
        <taxon>core chlorophytes</taxon>
        <taxon>Trebouxiophyceae</taxon>
        <taxon>Trebouxiophyceae incertae sedis</taxon>
        <taxon>Coccomyxaceae</taxon>
        <taxon>Coccomyxa</taxon>
    </lineage>
</organism>
<keyword evidence="7" id="KW-0819">tRNA processing</keyword>
<feature type="region of interest" description="Disordered" evidence="11">
    <location>
        <begin position="598"/>
        <end position="697"/>
    </location>
</feature>
<proteinExistence type="inferred from homology"/>
<feature type="binding site" evidence="10">
    <location>
        <position position="213"/>
    </location>
    <ligand>
        <name>S-adenosyl-L-methionine</name>
        <dbReference type="ChEBI" id="CHEBI:59789"/>
    </ligand>
</feature>
<name>A0AAV1I7T1_9CHLO</name>
<dbReference type="InterPro" id="IPR018314">
    <property type="entry name" value="RsmB/NOL1/NOP2-like_CS"/>
</dbReference>
<dbReference type="Gene3D" id="3.40.50.150">
    <property type="entry name" value="Vaccinia Virus protein VP39"/>
    <property type="match status" value="1"/>
</dbReference>
<keyword evidence="14" id="KW-1185">Reference proteome</keyword>
<keyword evidence="9" id="KW-0539">Nucleus</keyword>
<dbReference type="PRINTS" id="PR02011">
    <property type="entry name" value="RCMTNCL1"/>
</dbReference>
<feature type="compositionally biased region" description="Basic and acidic residues" evidence="11">
    <location>
        <begin position="889"/>
        <end position="902"/>
    </location>
</feature>
<keyword evidence="5 10" id="KW-0808">Transferase</keyword>
<gene>
    <name evidence="13" type="ORF">CVIRNUC_006287</name>
</gene>
<dbReference type="InterPro" id="IPR029063">
    <property type="entry name" value="SAM-dependent_MTases_sf"/>
</dbReference>
<feature type="region of interest" description="Disordered" evidence="11">
    <location>
        <begin position="1"/>
        <end position="38"/>
    </location>
</feature>
<feature type="region of interest" description="Disordered" evidence="11">
    <location>
        <begin position="439"/>
        <end position="505"/>
    </location>
</feature>
<evidence type="ECO:0000256" key="9">
    <source>
        <dbReference type="ARBA" id="ARBA00023242"/>
    </source>
</evidence>
<evidence type="ECO:0000256" key="8">
    <source>
        <dbReference type="ARBA" id="ARBA00022884"/>
    </source>
</evidence>
<dbReference type="PROSITE" id="PS01153">
    <property type="entry name" value="NOL1_NOP2_SUN"/>
    <property type="match status" value="1"/>
</dbReference>
<dbReference type="AlphaFoldDB" id="A0AAV1I7T1"/>
<dbReference type="GO" id="GO:0030488">
    <property type="term" value="P:tRNA methylation"/>
    <property type="evidence" value="ECO:0007669"/>
    <property type="project" value="UniProtKB-ARBA"/>
</dbReference>
<feature type="compositionally biased region" description="Basic and acidic residues" evidence="11">
    <location>
        <begin position="654"/>
        <end position="669"/>
    </location>
</feature>
<dbReference type="InterPro" id="IPR049560">
    <property type="entry name" value="MeTrfase_RsmB-F_NOP2_cat"/>
</dbReference>
<feature type="active site" description="Nucleophile" evidence="10">
    <location>
        <position position="318"/>
    </location>
</feature>
<dbReference type="PROSITE" id="PS51686">
    <property type="entry name" value="SAM_MT_RSMB_NOP"/>
    <property type="match status" value="1"/>
</dbReference>
<dbReference type="Pfam" id="PF25378">
    <property type="entry name" value="PUA_NSUN2"/>
    <property type="match status" value="1"/>
</dbReference>
<feature type="binding site" evidence="10">
    <location>
        <position position="240"/>
    </location>
    <ligand>
        <name>S-adenosyl-L-methionine</name>
        <dbReference type="ChEBI" id="CHEBI:59789"/>
    </ligand>
</feature>
<evidence type="ECO:0000256" key="6">
    <source>
        <dbReference type="ARBA" id="ARBA00022691"/>
    </source>
</evidence>
<dbReference type="InterPro" id="IPR001678">
    <property type="entry name" value="MeTrfase_RsmB-F_NOP2_dom"/>
</dbReference>
<dbReference type="GO" id="GO:0000049">
    <property type="term" value="F:tRNA binding"/>
    <property type="evidence" value="ECO:0007669"/>
    <property type="project" value="UniProtKB-KW"/>
</dbReference>
<dbReference type="InterPro" id="IPR023270">
    <property type="entry name" value="RCMT_NCL1"/>
</dbReference>
<dbReference type="GO" id="GO:0016428">
    <property type="term" value="F:tRNA (cytidine-5-)-methyltransferase activity"/>
    <property type="evidence" value="ECO:0007669"/>
    <property type="project" value="InterPro"/>
</dbReference>
<evidence type="ECO:0000313" key="14">
    <source>
        <dbReference type="Proteomes" id="UP001314263"/>
    </source>
</evidence>
<evidence type="ECO:0000256" key="7">
    <source>
        <dbReference type="ARBA" id="ARBA00022694"/>
    </source>
</evidence>
<evidence type="ECO:0000256" key="2">
    <source>
        <dbReference type="ARBA" id="ARBA00007494"/>
    </source>
</evidence>
<keyword evidence="3" id="KW-0820">tRNA-binding</keyword>
<reference evidence="13 14" key="1">
    <citation type="submission" date="2023-10" db="EMBL/GenBank/DDBJ databases">
        <authorList>
            <person name="Maclean D."/>
            <person name="Macfadyen A."/>
        </authorList>
    </citation>
    <scope>NUCLEOTIDE SEQUENCE [LARGE SCALE GENOMIC DNA]</scope>
</reference>
<feature type="binding site" evidence="10">
    <location>
        <position position="265"/>
    </location>
    <ligand>
        <name>S-adenosyl-L-methionine</name>
        <dbReference type="ChEBI" id="CHEBI:59789"/>
    </ligand>
</feature>
<feature type="region of interest" description="Disordered" evidence="11">
    <location>
        <begin position="558"/>
        <end position="578"/>
    </location>
</feature>
<dbReference type="PANTHER" id="PTHR22808">
    <property type="entry name" value="NCL1 YEAST -RELATED NOL1/NOP2/FMU SUN DOMAIN-CONTAINING"/>
    <property type="match status" value="1"/>
</dbReference>
<feature type="compositionally biased region" description="Basic residues" evidence="11">
    <location>
        <begin position="1"/>
        <end position="14"/>
    </location>
</feature>
<evidence type="ECO:0000256" key="3">
    <source>
        <dbReference type="ARBA" id="ARBA00022555"/>
    </source>
</evidence>
<dbReference type="Pfam" id="PF25376">
    <property type="entry name" value="Pre-PUA_NSUN2"/>
    <property type="match status" value="1"/>
</dbReference>
<feature type="compositionally biased region" description="Polar residues" evidence="11">
    <location>
        <begin position="25"/>
        <end position="34"/>
    </location>
</feature>
<evidence type="ECO:0000256" key="10">
    <source>
        <dbReference type="PROSITE-ProRule" id="PRU01023"/>
    </source>
</evidence>
<evidence type="ECO:0000256" key="5">
    <source>
        <dbReference type="ARBA" id="ARBA00022679"/>
    </source>
</evidence>
<feature type="binding site" evidence="10">
    <location>
        <begin position="183"/>
        <end position="189"/>
    </location>
    <ligand>
        <name>S-adenosyl-L-methionine</name>
        <dbReference type="ChEBI" id="CHEBI:59789"/>
    </ligand>
</feature>
<dbReference type="InterPro" id="IPR023267">
    <property type="entry name" value="RCMT"/>
</dbReference>
<feature type="compositionally biased region" description="Polar residues" evidence="11">
    <location>
        <begin position="477"/>
        <end position="495"/>
    </location>
</feature>
<feature type="region of interest" description="Disordered" evidence="11">
    <location>
        <begin position="882"/>
        <end position="904"/>
    </location>
</feature>
<evidence type="ECO:0000256" key="11">
    <source>
        <dbReference type="SAM" id="MobiDB-lite"/>
    </source>
</evidence>
<keyword evidence="4 10" id="KW-0489">Methyltransferase</keyword>
<accession>A0AAV1I7T1</accession>
<keyword evidence="6 10" id="KW-0949">S-adenosyl-L-methionine</keyword>
<evidence type="ECO:0000256" key="1">
    <source>
        <dbReference type="ARBA" id="ARBA00004123"/>
    </source>
</evidence>
<feature type="region of interest" description="Disordered" evidence="11">
    <location>
        <begin position="993"/>
        <end position="1012"/>
    </location>
</feature>
<evidence type="ECO:0000256" key="4">
    <source>
        <dbReference type="ARBA" id="ARBA00022603"/>
    </source>
</evidence>
<sequence>MGRKTGKKGGKRLLKRDFGKKGSGQWENHPNRAQNWGELDLNNPEFEEYYKAQGIVPEGEWDAFITQLRTPLPTTFRINGRGKFAADLRNRLEQDFFSQFKEPVEVQGETLQPPRPLPWYPDKLAWHMTFSREQLRNNPKLNEVHKLVIAENEAGAITRQEAVSMIPPLLLDVQPHHRVLDTCAAPGSKTAQILEMLHQGSTAIPTGMVLANDSDAQRCNLLVHQTKRMCSPALMVVNHDATQMPILRKGGPKGEAFKFDRVLCDVPCSGDGTLRKAPDIWRRWAAPNGNGLHPLQLRIALHAAHLLRVGGRLVYSTCSFNPVEDEAVVAELLRRSKSALVLMDVSTELPDLKRTKGLTNWLVKGQSKFYSNWGEAIEEAKETHGRLCKTMFPEDASNLHLERCMRVLPHHMDTGGFFIAVLQKVAELPANATVVTKNIGKKARPEEPEELAFSAPAQRANGQPRADNCDPRANLAGTESQMSTVSDTHANNDESASAPRRRTGHEEITDLAYEAADHTQDFAEEIEDADIPAATESAGQAAAAVDGVFHVLAVGEEAEQEVQEQPQGEEDAEDSDEEINEDLDIDAAADAFAAAARQKGYGDGPQHGGEPLQQAGSDETAETRAAISGAVNQQHNGAAPGKGKMPEGPPGKQPADDWKEQKDLGDRQQDGAGPSGQADWVPRGGSGRGSKHHGVDPVVPFTDPVQLQAVREFYGIGPEVDLERHLVTRSTSDVDRPKRLYFIGPGIREVLMLDKDEQLKISFTGLKIFERQEAKDVRTKCIYRIAQEGMPLLLPLLTKQVIHVRAETLLRQLDEGSIALPEFLRLPMDVMSGGGASAQAKEDSMPAAKQEACEAVKEEQGADAVREVRAEQVDTEIRNGSGQVAGLERPAKKARTGDKQSVNERIPYGDPDLLDQLNKAVGGCCVFTLRKEDAQALGVKGPDEAAGEGALAVHAPLAIACWRGRASVNLLVNRAEAKQLAEKLRYAMAKHRNGQPEMMGAQVEKGADVQAS</sequence>
<dbReference type="InterPro" id="IPR057285">
    <property type="entry name" value="Pre-PUA_NSUN2"/>
</dbReference>
<dbReference type="InterPro" id="IPR057286">
    <property type="entry name" value="PUA_NSUN2"/>
</dbReference>
<dbReference type="EMBL" id="CAUYUE010000008">
    <property type="protein sequence ID" value="CAK0783092.1"/>
    <property type="molecule type" value="Genomic_DNA"/>
</dbReference>
<dbReference type="GO" id="GO:0005634">
    <property type="term" value="C:nucleus"/>
    <property type="evidence" value="ECO:0007669"/>
    <property type="project" value="UniProtKB-SubCell"/>
</dbReference>
<dbReference type="Pfam" id="PF01189">
    <property type="entry name" value="Methyltr_RsmB-F"/>
    <property type="match status" value="1"/>
</dbReference>